<feature type="domain" description="RapZ-like N-terminal" evidence="5">
    <location>
        <begin position="7"/>
        <end position="162"/>
    </location>
</feature>
<organism evidence="7 8">
    <name type="scientific">Candidatus Eubacterium faecale</name>
    <dbReference type="NCBI Taxonomy" id="2838568"/>
    <lineage>
        <taxon>Bacteria</taxon>
        <taxon>Bacillati</taxon>
        <taxon>Bacillota</taxon>
        <taxon>Clostridia</taxon>
        <taxon>Eubacteriales</taxon>
        <taxon>Eubacteriaceae</taxon>
        <taxon>Eubacterium</taxon>
    </lineage>
</organism>
<evidence type="ECO:0000259" key="6">
    <source>
        <dbReference type="Pfam" id="PF22740"/>
    </source>
</evidence>
<dbReference type="HAMAP" id="MF_00636">
    <property type="entry name" value="RapZ_like"/>
    <property type="match status" value="1"/>
</dbReference>
<protein>
    <submittedName>
        <fullName evidence="7">RNase adapter RapZ</fullName>
    </submittedName>
</protein>
<dbReference type="Pfam" id="PF22740">
    <property type="entry name" value="PapZ_C"/>
    <property type="match status" value="1"/>
</dbReference>
<evidence type="ECO:0000256" key="1">
    <source>
        <dbReference type="ARBA" id="ARBA00022741"/>
    </source>
</evidence>
<evidence type="ECO:0000256" key="3">
    <source>
        <dbReference type="ARBA" id="ARBA00023134"/>
    </source>
</evidence>
<keyword evidence="2 4" id="KW-0067">ATP-binding</keyword>
<feature type="binding site" evidence="4">
    <location>
        <begin position="62"/>
        <end position="65"/>
    </location>
    <ligand>
        <name>GTP</name>
        <dbReference type="ChEBI" id="CHEBI:37565"/>
    </ligand>
</feature>
<proteinExistence type="inferred from homology"/>
<feature type="domain" description="RapZ C-terminal" evidence="6">
    <location>
        <begin position="167"/>
        <end position="286"/>
    </location>
</feature>
<dbReference type="PANTHER" id="PTHR30448:SF0">
    <property type="entry name" value="RNASE ADAPTER PROTEIN RAPZ"/>
    <property type="match status" value="1"/>
</dbReference>
<dbReference type="Proteomes" id="UP000823877">
    <property type="component" value="Unassembled WGS sequence"/>
</dbReference>
<keyword evidence="3 4" id="KW-0342">GTP-binding</keyword>
<reference evidence="7" key="2">
    <citation type="submission" date="2021-04" db="EMBL/GenBank/DDBJ databases">
        <authorList>
            <person name="Gilroy R."/>
        </authorList>
    </citation>
    <scope>NUCLEOTIDE SEQUENCE</scope>
    <source>
        <strain evidence="7">CHK188-16595</strain>
    </source>
</reference>
<dbReference type="NCBIfam" id="NF003828">
    <property type="entry name" value="PRK05416.1"/>
    <property type="match status" value="1"/>
</dbReference>
<evidence type="ECO:0000259" key="5">
    <source>
        <dbReference type="Pfam" id="PF03668"/>
    </source>
</evidence>
<dbReference type="Pfam" id="PF03668">
    <property type="entry name" value="RapZ-like_N"/>
    <property type="match status" value="1"/>
</dbReference>
<reference evidence="7" key="1">
    <citation type="journal article" date="2021" name="PeerJ">
        <title>Extensive microbial diversity within the chicken gut microbiome revealed by metagenomics and culture.</title>
        <authorList>
            <person name="Gilroy R."/>
            <person name="Ravi A."/>
            <person name="Getino M."/>
            <person name="Pursley I."/>
            <person name="Horton D.L."/>
            <person name="Alikhan N.F."/>
            <person name="Baker D."/>
            <person name="Gharbi K."/>
            <person name="Hall N."/>
            <person name="Watson M."/>
            <person name="Adriaenssens E.M."/>
            <person name="Foster-Nyarko E."/>
            <person name="Jarju S."/>
            <person name="Secka A."/>
            <person name="Antonio M."/>
            <person name="Oren A."/>
            <person name="Chaudhuri R.R."/>
            <person name="La Ragione R."/>
            <person name="Hildebrand F."/>
            <person name="Pallen M.J."/>
        </authorList>
    </citation>
    <scope>NUCLEOTIDE SEQUENCE</scope>
    <source>
        <strain evidence="7">CHK188-16595</strain>
    </source>
</reference>
<dbReference type="InterPro" id="IPR027417">
    <property type="entry name" value="P-loop_NTPase"/>
</dbReference>
<dbReference type="InterPro" id="IPR053930">
    <property type="entry name" value="RapZ-like_N"/>
</dbReference>
<dbReference type="EMBL" id="DWXN01000002">
    <property type="protein sequence ID" value="HJB74270.1"/>
    <property type="molecule type" value="Genomic_DNA"/>
</dbReference>
<dbReference type="InterPro" id="IPR053931">
    <property type="entry name" value="RapZ_C"/>
</dbReference>
<evidence type="ECO:0000313" key="7">
    <source>
        <dbReference type="EMBL" id="HJB74270.1"/>
    </source>
</evidence>
<dbReference type="SUPFAM" id="SSF52540">
    <property type="entry name" value="P-loop containing nucleoside triphosphate hydrolases"/>
    <property type="match status" value="1"/>
</dbReference>
<dbReference type="PANTHER" id="PTHR30448">
    <property type="entry name" value="RNASE ADAPTER PROTEIN RAPZ"/>
    <property type="match status" value="1"/>
</dbReference>
<evidence type="ECO:0000256" key="2">
    <source>
        <dbReference type="ARBA" id="ARBA00022840"/>
    </source>
</evidence>
<evidence type="ECO:0000256" key="4">
    <source>
        <dbReference type="HAMAP-Rule" id="MF_00636"/>
    </source>
</evidence>
<gene>
    <name evidence="7" type="primary">rapZ</name>
    <name evidence="7" type="ORF">IAA37_01165</name>
</gene>
<dbReference type="GO" id="GO:0005524">
    <property type="term" value="F:ATP binding"/>
    <property type="evidence" value="ECO:0007669"/>
    <property type="project" value="UniProtKB-UniRule"/>
</dbReference>
<dbReference type="PIRSF" id="PIRSF005052">
    <property type="entry name" value="P-loopkin"/>
    <property type="match status" value="1"/>
</dbReference>
<comment type="caution">
    <text evidence="7">The sequence shown here is derived from an EMBL/GenBank/DDBJ whole genome shotgun (WGS) entry which is preliminary data.</text>
</comment>
<accession>A0A9D2MHM1</accession>
<evidence type="ECO:0000313" key="8">
    <source>
        <dbReference type="Proteomes" id="UP000823877"/>
    </source>
</evidence>
<dbReference type="AlphaFoldDB" id="A0A9D2MHM1"/>
<feature type="binding site" evidence="4">
    <location>
        <begin position="13"/>
        <end position="20"/>
    </location>
    <ligand>
        <name>ATP</name>
        <dbReference type="ChEBI" id="CHEBI:30616"/>
    </ligand>
</feature>
<sequence length="289" mass="32936">MANKVKELVIITGLSGAGKSTAIGFMEDIGYYCIDNMPPELLSTFLELISKQKESKVAIVMDIRSTENFDGVLDILDHLENYGYEVKVVYLDIKTHIALKRYKLTRRKHPYADRFNGDIAQALSYEREIMTPLRSRADFVIDSSDLTGNQLRTRLTQILVGDDKDIMNIHVESFGFKHGIPSEADFVIDVRCLPNPYWVENLRNKTGLDPEVRDYVFSFSESKELLNKLIDLLDFLNPLYIKEGKSQIVFAIGCTGGNHRSVAIAEALKEHFEKKWDNVSVNHRDIARS</sequence>
<name>A0A9D2MHM1_9FIRM</name>
<dbReference type="GO" id="GO:0005525">
    <property type="term" value="F:GTP binding"/>
    <property type="evidence" value="ECO:0007669"/>
    <property type="project" value="UniProtKB-UniRule"/>
</dbReference>
<keyword evidence="1 4" id="KW-0547">Nucleotide-binding</keyword>
<dbReference type="InterPro" id="IPR005337">
    <property type="entry name" value="RapZ-like"/>
</dbReference>